<proteinExistence type="predicted"/>
<reference evidence="2" key="2">
    <citation type="submission" date="2020-05" db="UniProtKB">
        <authorList>
            <consortium name="EnsemblMetazoa"/>
        </authorList>
    </citation>
    <scope>IDENTIFICATION</scope>
</reference>
<evidence type="ECO:0000313" key="2">
    <source>
        <dbReference type="EnsemblMetazoa" id="ASIC002516-PA"/>
    </source>
</evidence>
<evidence type="ECO:0000313" key="1">
    <source>
        <dbReference type="EMBL" id="KFB54058.1"/>
    </source>
</evidence>
<keyword evidence="3" id="KW-1185">Reference proteome</keyword>
<gene>
    <name evidence="1" type="ORF">ZHAS_00002516</name>
</gene>
<dbReference type="GO" id="GO:0016301">
    <property type="term" value="F:kinase activity"/>
    <property type="evidence" value="ECO:0007669"/>
    <property type="project" value="UniProtKB-KW"/>
</dbReference>
<dbReference type="EMBL" id="KL646383">
    <property type="protein sequence ID" value="KFB54058.1"/>
    <property type="molecule type" value="Genomic_DNA"/>
</dbReference>
<keyword evidence="1" id="KW-0418">Kinase</keyword>
<sequence>MLLLLVNVPNRKFHHYCTVARLAPGAGVGLLGGLFHPRARWFFGPPDNGVCQRVERLFY</sequence>
<organism evidence="1">
    <name type="scientific">Anopheles sinensis</name>
    <name type="common">Mosquito</name>
    <dbReference type="NCBI Taxonomy" id="74873"/>
    <lineage>
        <taxon>Eukaryota</taxon>
        <taxon>Metazoa</taxon>
        <taxon>Ecdysozoa</taxon>
        <taxon>Arthropoda</taxon>
        <taxon>Hexapoda</taxon>
        <taxon>Insecta</taxon>
        <taxon>Pterygota</taxon>
        <taxon>Neoptera</taxon>
        <taxon>Endopterygota</taxon>
        <taxon>Diptera</taxon>
        <taxon>Nematocera</taxon>
        <taxon>Culicoidea</taxon>
        <taxon>Culicidae</taxon>
        <taxon>Anophelinae</taxon>
        <taxon>Anopheles</taxon>
    </lineage>
</organism>
<dbReference type="AlphaFoldDB" id="A0A084WV14"/>
<accession>A0A084WV14</accession>
<keyword evidence="1" id="KW-0808">Transferase</keyword>
<protein>
    <submittedName>
        <fullName evidence="1 2">Sensory box histidine kinase</fullName>
    </submittedName>
</protein>
<reference evidence="1 3" key="1">
    <citation type="journal article" date="2014" name="BMC Genomics">
        <title>Genome sequence of Anopheles sinensis provides insight into genetics basis of mosquito competence for malaria parasites.</title>
        <authorList>
            <person name="Zhou D."/>
            <person name="Zhang D."/>
            <person name="Ding G."/>
            <person name="Shi L."/>
            <person name="Hou Q."/>
            <person name="Ye Y."/>
            <person name="Xu Y."/>
            <person name="Zhou H."/>
            <person name="Xiong C."/>
            <person name="Li S."/>
            <person name="Yu J."/>
            <person name="Hong S."/>
            <person name="Yu X."/>
            <person name="Zou P."/>
            <person name="Chen C."/>
            <person name="Chang X."/>
            <person name="Wang W."/>
            <person name="Lv Y."/>
            <person name="Sun Y."/>
            <person name="Ma L."/>
            <person name="Shen B."/>
            <person name="Zhu C."/>
        </authorList>
    </citation>
    <scope>NUCLEOTIDE SEQUENCE [LARGE SCALE GENOMIC DNA]</scope>
</reference>
<name>A0A084WV14_ANOSI</name>
<evidence type="ECO:0000313" key="3">
    <source>
        <dbReference type="Proteomes" id="UP000030765"/>
    </source>
</evidence>
<dbReference type="EnsemblMetazoa" id="ASIC002516-RA">
    <property type="protein sequence ID" value="ASIC002516-PA"/>
    <property type="gene ID" value="ASIC002516"/>
</dbReference>
<dbReference type="VEuPathDB" id="VectorBase:ASIC002516"/>
<dbReference type="EMBL" id="ATLV01010678">
    <property type="status" value="NOT_ANNOTATED_CDS"/>
    <property type="molecule type" value="Genomic_DNA"/>
</dbReference>
<dbReference type="Proteomes" id="UP000030765">
    <property type="component" value="Unassembled WGS sequence"/>
</dbReference>